<feature type="region of interest" description="Disordered" evidence="1">
    <location>
        <begin position="26"/>
        <end position="58"/>
    </location>
</feature>
<organism evidence="2 3">
    <name type="scientific">Umbra pygmaea</name>
    <name type="common">Eastern mudminnow</name>
    <dbReference type="NCBI Taxonomy" id="75934"/>
    <lineage>
        <taxon>Eukaryota</taxon>
        <taxon>Metazoa</taxon>
        <taxon>Chordata</taxon>
        <taxon>Craniata</taxon>
        <taxon>Vertebrata</taxon>
        <taxon>Euteleostomi</taxon>
        <taxon>Actinopterygii</taxon>
        <taxon>Neopterygii</taxon>
        <taxon>Teleostei</taxon>
        <taxon>Protacanthopterygii</taxon>
        <taxon>Esociformes</taxon>
        <taxon>Umbridae</taxon>
        <taxon>Umbra</taxon>
    </lineage>
</organism>
<keyword evidence="3" id="KW-1185">Reference proteome</keyword>
<feature type="compositionally biased region" description="Polar residues" evidence="1">
    <location>
        <begin position="27"/>
        <end position="45"/>
    </location>
</feature>
<comment type="caution">
    <text evidence="2">The sequence shown here is derived from an EMBL/GenBank/DDBJ whole genome shotgun (WGS) entry which is preliminary data.</text>
</comment>
<dbReference type="EMBL" id="JAGEUA010000007">
    <property type="protein sequence ID" value="KAL0969787.1"/>
    <property type="molecule type" value="Genomic_DNA"/>
</dbReference>
<dbReference type="AlphaFoldDB" id="A0ABD0X1J1"/>
<gene>
    <name evidence="2" type="ORF">UPYG_G00232290</name>
</gene>
<reference evidence="2 3" key="1">
    <citation type="submission" date="2024-06" db="EMBL/GenBank/DDBJ databases">
        <authorList>
            <person name="Pan Q."/>
            <person name="Wen M."/>
            <person name="Jouanno E."/>
            <person name="Zahm M."/>
            <person name="Klopp C."/>
            <person name="Cabau C."/>
            <person name="Louis A."/>
            <person name="Berthelot C."/>
            <person name="Parey E."/>
            <person name="Roest Crollius H."/>
            <person name="Montfort J."/>
            <person name="Robinson-Rechavi M."/>
            <person name="Bouchez O."/>
            <person name="Lampietro C."/>
            <person name="Lopez Roques C."/>
            <person name="Donnadieu C."/>
            <person name="Postlethwait J."/>
            <person name="Bobe J."/>
            <person name="Verreycken H."/>
            <person name="Guiguen Y."/>
        </authorList>
    </citation>
    <scope>NUCLEOTIDE SEQUENCE [LARGE SCALE GENOMIC DNA]</scope>
    <source>
        <strain evidence="2">Up_M1</strain>
        <tissue evidence="2">Testis</tissue>
    </source>
</reference>
<dbReference type="Proteomes" id="UP001557470">
    <property type="component" value="Unassembled WGS sequence"/>
</dbReference>
<proteinExistence type="predicted"/>
<accession>A0ABD0X1J1</accession>
<name>A0ABD0X1J1_UMBPY</name>
<protein>
    <submittedName>
        <fullName evidence="2">Uncharacterized protein</fullName>
    </submittedName>
</protein>
<evidence type="ECO:0000313" key="3">
    <source>
        <dbReference type="Proteomes" id="UP001557470"/>
    </source>
</evidence>
<sequence>MGATESASQQEDIKCEDEDAVVDESVNDVQNGGSPDAQLVQNNGEISGLSEKVDPTDELSGLGEDLVVAGVDEENSAIISQKEDIPEVKDALAEGLLPLENVDNDGKTSPNAVNELPNDTERDVELNEIMLRRTLSRVHLRT</sequence>
<evidence type="ECO:0000313" key="2">
    <source>
        <dbReference type="EMBL" id="KAL0969787.1"/>
    </source>
</evidence>
<evidence type="ECO:0000256" key="1">
    <source>
        <dbReference type="SAM" id="MobiDB-lite"/>
    </source>
</evidence>
<feature type="region of interest" description="Disordered" evidence="1">
    <location>
        <begin position="100"/>
        <end position="120"/>
    </location>
</feature>